<dbReference type="InParanoid" id="A0A7N2R905"/>
<name>A0A7N2R905_QUELO</name>
<dbReference type="OrthoDB" id="1644512at2759"/>
<dbReference type="EMBL" id="LRBV02000008">
    <property type="status" value="NOT_ANNOTATED_CDS"/>
    <property type="molecule type" value="Genomic_DNA"/>
</dbReference>
<dbReference type="PANTHER" id="PTHR34659">
    <property type="entry name" value="BNAA05G11610D PROTEIN"/>
    <property type="match status" value="1"/>
</dbReference>
<dbReference type="GO" id="GO:0061908">
    <property type="term" value="C:phagophore"/>
    <property type="evidence" value="ECO:0007669"/>
    <property type="project" value="TreeGrafter"/>
</dbReference>
<dbReference type="GO" id="GO:0006950">
    <property type="term" value="P:response to stress"/>
    <property type="evidence" value="ECO:0007669"/>
    <property type="project" value="TreeGrafter"/>
</dbReference>
<dbReference type="InterPro" id="IPR053273">
    <property type="entry name" value="CST_Regulator"/>
</dbReference>
<evidence type="ECO:0000313" key="2">
    <source>
        <dbReference type="EnsemblPlants" id="QL08p026875:mrna"/>
    </source>
</evidence>
<feature type="compositionally biased region" description="Basic and acidic residues" evidence="1">
    <location>
        <begin position="143"/>
        <end position="160"/>
    </location>
</feature>
<dbReference type="AlphaFoldDB" id="A0A7N2R905"/>
<dbReference type="GO" id="GO:0005776">
    <property type="term" value="C:autophagosome"/>
    <property type="evidence" value="ECO:0007669"/>
    <property type="project" value="TreeGrafter"/>
</dbReference>
<dbReference type="GeneID" id="115955775"/>
<sequence>MSTMDLNRKGISWVGNFFQKLEAVCQEVDDIVSKDTVKYVENQLQNMGGNVKKFYSDVVQDALVDSVKREAQAVALKSNAAIGTYLKSMMGDEKKQEVTAIMQSNVQPEAVDLVTKQLPDALNGSHLKSLTPPTSVDSLEEAVTDKTLQKVDDVPTRENPNESTEENAIEESAPEVLELNSPGDEESSEALFSGEFNVDNHENAIEESAPEVLELISPGDEESSENLFSGKFNDDNHENAFGVLAEVSPASSLHSVDFQSCPKMGTVCDSLVDVTEVVSDVSSVLTYSETSFSVVYGEKIIQEMRSLSACSSLLAESFSLSGKSPDNSLDALSCNYSGDCVCDNSSKLPSSPPAPIISCKNKSVESGLGSSSSILSLESIEEDTSRIKEILSLNESSESALGHSYDWNNDINDPDMETIELCDKVKLDESCVIVEPSELYAVSHRVRKLRSYRKKIQDAFASKKRLVKEYEQLAIWYGDVDMGSSKDGSQPLLTSTPAKSLNSKNLQLELSYDTEWELL</sequence>
<reference evidence="2" key="2">
    <citation type="submission" date="2021-01" db="UniProtKB">
        <authorList>
            <consortium name="EnsemblPlants"/>
        </authorList>
    </citation>
    <scope>IDENTIFICATION</scope>
</reference>
<proteinExistence type="predicted"/>
<dbReference type="OMA" id="PAEIGCM"/>
<feature type="region of interest" description="Disordered" evidence="1">
    <location>
        <begin position="123"/>
        <end position="188"/>
    </location>
</feature>
<dbReference type="RefSeq" id="XP_030929964.1">
    <property type="nucleotide sequence ID" value="XM_031074104.1"/>
</dbReference>
<dbReference type="RefSeq" id="XP_030929965.1">
    <property type="nucleotide sequence ID" value="XM_031074105.1"/>
</dbReference>
<evidence type="ECO:0000256" key="1">
    <source>
        <dbReference type="SAM" id="MobiDB-lite"/>
    </source>
</evidence>
<gene>
    <name evidence="2" type="primary">LOC115955775</name>
</gene>
<accession>A0A7N2R905</accession>
<dbReference type="PANTHER" id="PTHR34659:SF1">
    <property type="entry name" value="PROTEIN EGT2"/>
    <property type="match status" value="1"/>
</dbReference>
<organism evidence="2 3">
    <name type="scientific">Quercus lobata</name>
    <name type="common">Valley oak</name>
    <dbReference type="NCBI Taxonomy" id="97700"/>
    <lineage>
        <taxon>Eukaryota</taxon>
        <taxon>Viridiplantae</taxon>
        <taxon>Streptophyta</taxon>
        <taxon>Embryophyta</taxon>
        <taxon>Tracheophyta</taxon>
        <taxon>Spermatophyta</taxon>
        <taxon>Magnoliopsida</taxon>
        <taxon>eudicotyledons</taxon>
        <taxon>Gunneridae</taxon>
        <taxon>Pentapetalae</taxon>
        <taxon>rosids</taxon>
        <taxon>fabids</taxon>
        <taxon>Fagales</taxon>
        <taxon>Fagaceae</taxon>
        <taxon>Quercus</taxon>
    </lineage>
</organism>
<reference evidence="2 3" key="1">
    <citation type="journal article" date="2016" name="G3 (Bethesda)">
        <title>First Draft Assembly and Annotation of the Genome of a California Endemic Oak Quercus lobata Nee (Fagaceae).</title>
        <authorList>
            <person name="Sork V.L."/>
            <person name="Fitz-Gibbon S.T."/>
            <person name="Puiu D."/>
            <person name="Crepeau M."/>
            <person name="Gugger P.F."/>
            <person name="Sherman R."/>
            <person name="Stevens K."/>
            <person name="Langley C.H."/>
            <person name="Pellegrini M."/>
            <person name="Salzberg S.L."/>
        </authorList>
    </citation>
    <scope>NUCLEOTIDE SEQUENCE [LARGE SCALE GENOMIC DNA]</scope>
    <source>
        <strain evidence="2 3">cv. SW786</strain>
    </source>
</reference>
<dbReference type="RefSeq" id="XP_030929961.1">
    <property type="nucleotide sequence ID" value="XM_031074101.1"/>
</dbReference>
<feature type="compositionally biased region" description="Polar residues" evidence="1">
    <location>
        <begin position="126"/>
        <end position="137"/>
    </location>
</feature>
<dbReference type="EnsemblPlants" id="QL08p026875:mrna">
    <property type="protein sequence ID" value="QL08p026875:mrna"/>
    <property type="gene ID" value="QL08p026875"/>
</dbReference>
<dbReference type="Gramene" id="QL08p026875:mrna">
    <property type="protein sequence ID" value="QL08p026875:mrna"/>
    <property type="gene ID" value="QL08p026875"/>
</dbReference>
<protein>
    <submittedName>
        <fullName evidence="2">Uncharacterized protein</fullName>
    </submittedName>
</protein>
<dbReference type="RefSeq" id="XP_030929963.1">
    <property type="nucleotide sequence ID" value="XM_031074103.1"/>
</dbReference>
<feature type="compositionally biased region" description="Acidic residues" evidence="1">
    <location>
        <begin position="163"/>
        <end position="173"/>
    </location>
</feature>
<dbReference type="Proteomes" id="UP000594261">
    <property type="component" value="Chromosome 8"/>
</dbReference>
<keyword evidence="3" id="KW-1185">Reference proteome</keyword>
<dbReference type="KEGG" id="qlo:115955775"/>
<evidence type="ECO:0000313" key="3">
    <source>
        <dbReference type="Proteomes" id="UP000594261"/>
    </source>
</evidence>